<accession>A0ACB9HKF8</accession>
<organism evidence="1 2">
    <name type="scientific">Smallanthus sonchifolius</name>
    <dbReference type="NCBI Taxonomy" id="185202"/>
    <lineage>
        <taxon>Eukaryota</taxon>
        <taxon>Viridiplantae</taxon>
        <taxon>Streptophyta</taxon>
        <taxon>Embryophyta</taxon>
        <taxon>Tracheophyta</taxon>
        <taxon>Spermatophyta</taxon>
        <taxon>Magnoliopsida</taxon>
        <taxon>eudicotyledons</taxon>
        <taxon>Gunneridae</taxon>
        <taxon>Pentapetalae</taxon>
        <taxon>asterids</taxon>
        <taxon>campanulids</taxon>
        <taxon>Asterales</taxon>
        <taxon>Asteraceae</taxon>
        <taxon>Asteroideae</taxon>
        <taxon>Heliantheae alliance</taxon>
        <taxon>Millerieae</taxon>
        <taxon>Smallanthus</taxon>
    </lineage>
</organism>
<evidence type="ECO:0000313" key="2">
    <source>
        <dbReference type="Proteomes" id="UP001056120"/>
    </source>
</evidence>
<keyword evidence="2" id="KW-1185">Reference proteome</keyword>
<comment type="caution">
    <text evidence="1">The sequence shown here is derived from an EMBL/GenBank/DDBJ whole genome shotgun (WGS) entry which is preliminary data.</text>
</comment>
<name>A0ACB9HKF8_9ASTR</name>
<proteinExistence type="predicted"/>
<gene>
    <name evidence="1" type="ORF">L1987_38934</name>
</gene>
<dbReference type="Proteomes" id="UP001056120">
    <property type="component" value="Linkage Group LG12"/>
</dbReference>
<reference evidence="1 2" key="2">
    <citation type="journal article" date="2022" name="Mol. Ecol. Resour.">
        <title>The genomes of chicory, endive, great burdock and yacon provide insights into Asteraceae paleo-polyploidization history and plant inulin production.</title>
        <authorList>
            <person name="Fan W."/>
            <person name="Wang S."/>
            <person name="Wang H."/>
            <person name="Wang A."/>
            <person name="Jiang F."/>
            <person name="Liu H."/>
            <person name="Zhao H."/>
            <person name="Xu D."/>
            <person name="Zhang Y."/>
        </authorList>
    </citation>
    <scope>NUCLEOTIDE SEQUENCE [LARGE SCALE GENOMIC DNA]</scope>
    <source>
        <strain evidence="2">cv. Yunnan</strain>
        <tissue evidence="1">Leaves</tissue>
    </source>
</reference>
<evidence type="ECO:0000313" key="1">
    <source>
        <dbReference type="EMBL" id="KAI3796267.1"/>
    </source>
</evidence>
<dbReference type="EMBL" id="CM042029">
    <property type="protein sequence ID" value="KAI3796267.1"/>
    <property type="molecule type" value="Genomic_DNA"/>
</dbReference>
<protein>
    <submittedName>
        <fullName evidence="1">Uncharacterized protein</fullName>
    </submittedName>
</protein>
<reference evidence="2" key="1">
    <citation type="journal article" date="2022" name="Mol. Ecol. Resour.">
        <title>The genomes of chicory, endive, great burdock and yacon provide insights into Asteraceae palaeo-polyploidization history and plant inulin production.</title>
        <authorList>
            <person name="Fan W."/>
            <person name="Wang S."/>
            <person name="Wang H."/>
            <person name="Wang A."/>
            <person name="Jiang F."/>
            <person name="Liu H."/>
            <person name="Zhao H."/>
            <person name="Xu D."/>
            <person name="Zhang Y."/>
        </authorList>
    </citation>
    <scope>NUCLEOTIDE SEQUENCE [LARGE SCALE GENOMIC DNA]</scope>
    <source>
        <strain evidence="2">cv. Yunnan</strain>
    </source>
</reference>
<sequence>MITHDDHHQPSNKNSTPPSVPGQWGFNPTQEFENLGAVITVSGENSSSSTQSKSSTNTSDKETLSSSDRHVTGGTEERKQK</sequence>